<evidence type="ECO:0000313" key="2">
    <source>
        <dbReference type="Proteomes" id="UP001148786"/>
    </source>
</evidence>
<accession>A0A9W8JR38</accession>
<reference evidence="1" key="1">
    <citation type="submission" date="2022-07" db="EMBL/GenBank/DDBJ databases">
        <title>Genome Sequence of Agrocybe chaxingu.</title>
        <authorList>
            <person name="Buettner E."/>
        </authorList>
    </citation>
    <scope>NUCLEOTIDE SEQUENCE</scope>
    <source>
        <strain evidence="1">MP-N11</strain>
    </source>
</reference>
<dbReference type="Gene3D" id="3.80.10.10">
    <property type="entry name" value="Ribonuclease Inhibitor"/>
    <property type="match status" value="1"/>
</dbReference>
<evidence type="ECO:0008006" key="3">
    <source>
        <dbReference type="Google" id="ProtNLM"/>
    </source>
</evidence>
<dbReference type="AlphaFoldDB" id="A0A9W8JR38"/>
<proteinExistence type="predicted"/>
<gene>
    <name evidence="1" type="ORF">NLJ89_g10470</name>
</gene>
<dbReference type="OrthoDB" id="2631350at2759"/>
<dbReference type="Proteomes" id="UP001148786">
    <property type="component" value="Unassembled WGS sequence"/>
</dbReference>
<dbReference type="InterPro" id="IPR032675">
    <property type="entry name" value="LRR_dom_sf"/>
</dbReference>
<evidence type="ECO:0000313" key="1">
    <source>
        <dbReference type="EMBL" id="KAJ3496544.1"/>
    </source>
</evidence>
<organism evidence="1 2">
    <name type="scientific">Agrocybe chaxingu</name>
    <dbReference type="NCBI Taxonomy" id="84603"/>
    <lineage>
        <taxon>Eukaryota</taxon>
        <taxon>Fungi</taxon>
        <taxon>Dikarya</taxon>
        <taxon>Basidiomycota</taxon>
        <taxon>Agaricomycotina</taxon>
        <taxon>Agaricomycetes</taxon>
        <taxon>Agaricomycetidae</taxon>
        <taxon>Agaricales</taxon>
        <taxon>Agaricineae</taxon>
        <taxon>Strophariaceae</taxon>
        <taxon>Agrocybe</taxon>
    </lineage>
</organism>
<keyword evidence="2" id="KW-1185">Reference proteome</keyword>
<comment type="caution">
    <text evidence="1">The sequence shown here is derived from an EMBL/GenBank/DDBJ whole genome shotgun (WGS) entry which is preliminary data.</text>
</comment>
<name>A0A9W8JR38_9AGAR</name>
<dbReference type="EMBL" id="JANKHO010001932">
    <property type="protein sequence ID" value="KAJ3496544.1"/>
    <property type="molecule type" value="Genomic_DNA"/>
</dbReference>
<sequence>MEEDILLLTHKLLKELQVRLVRDGTTCLGLCHQGFKRHYIEDAGILKNSTIVNIMLPLVHSLTNHNVALLTEAWPFLESLQLKTEKRGTANFTAFMKVATGLPRLKKLGPSIRANDSLPNRHQVPILSRPLLEFDAMTSTIDDPSKLTFLLDRLFPNLLTSEEDSTTLLHAALTCRSFYEPALDKLWWHIDAIGNLLRLISAFTRAPDENDSFIYYLSGPIKSSDWDVIDKYAKRVRSLYFTESEGVDASVYLHLMRSRPNVRLFPYLQDLCANLESGTALMLIHTSSLRRIHLGLQKFPNDRCLPAIWNFVDELPESAPQSERFDLGIFFIRLPDHTHHSLRRCQNLRILQVFYEPYGLDAASPTDPSALGVLSELEQLNRLHFSLGSATSPVVHKHPPSRAFNFLSLTRLAISAVWSQVVPLMAAASFGKLASLVIKVGEPYPWETSPDPPLEHWGTDAWTSFVEVVRNNINHAIEEITVRTDTRVREVPEQVGVRLPNLGDLSFLSDLTKIHIACPFFRTLSNEDITCLAEACPHLQHLHLQTQVLGSVDFRALMIIAEALPDLRSLGLSIHAETIPQHSKIPVKSHRLEKFDPLMSSIKHPADFAHSFDRIFPHIQDVLNWHLTGREKNLWLQVESLLRKFQVARQDEVLRVQKGNPNENQTAMAVGE</sequence>
<protein>
    <recommendedName>
        <fullName evidence="3">F-box domain-containing protein</fullName>
    </recommendedName>
</protein>
<dbReference type="SUPFAM" id="SSF52047">
    <property type="entry name" value="RNI-like"/>
    <property type="match status" value="1"/>
</dbReference>